<gene>
    <name evidence="1" type="ORF">K7X08_020053</name>
</gene>
<evidence type="ECO:0000313" key="2">
    <source>
        <dbReference type="Proteomes" id="UP001152561"/>
    </source>
</evidence>
<evidence type="ECO:0000313" key="1">
    <source>
        <dbReference type="EMBL" id="KAJ8552660.1"/>
    </source>
</evidence>
<protein>
    <submittedName>
        <fullName evidence="1">Uncharacterized protein</fullName>
    </submittedName>
</protein>
<dbReference type="EMBL" id="JAJAGQ010000009">
    <property type="protein sequence ID" value="KAJ8552660.1"/>
    <property type="molecule type" value="Genomic_DNA"/>
</dbReference>
<dbReference type="AlphaFoldDB" id="A0A9Q1M5P0"/>
<dbReference type="Proteomes" id="UP001152561">
    <property type="component" value="Unassembled WGS sequence"/>
</dbReference>
<reference evidence="2" key="1">
    <citation type="journal article" date="2023" name="Proc. Natl. Acad. Sci. U.S.A.">
        <title>Genomic and structural basis for evolution of tropane alkaloid biosynthesis.</title>
        <authorList>
            <person name="Wanga Y.-J."/>
            <person name="Taina T."/>
            <person name="Yua J.-Y."/>
            <person name="Lia J."/>
            <person name="Xua B."/>
            <person name="Chenc J."/>
            <person name="D'Auriad J.C."/>
            <person name="Huanga J.-P."/>
            <person name="Huanga S.-X."/>
        </authorList>
    </citation>
    <scope>NUCLEOTIDE SEQUENCE [LARGE SCALE GENOMIC DNA]</scope>
    <source>
        <strain evidence="2">cv. KIB-2019</strain>
    </source>
</reference>
<proteinExistence type="predicted"/>
<accession>A0A9Q1M5P0</accession>
<organism evidence="1 2">
    <name type="scientific">Anisodus acutangulus</name>
    <dbReference type="NCBI Taxonomy" id="402998"/>
    <lineage>
        <taxon>Eukaryota</taxon>
        <taxon>Viridiplantae</taxon>
        <taxon>Streptophyta</taxon>
        <taxon>Embryophyta</taxon>
        <taxon>Tracheophyta</taxon>
        <taxon>Spermatophyta</taxon>
        <taxon>Magnoliopsida</taxon>
        <taxon>eudicotyledons</taxon>
        <taxon>Gunneridae</taxon>
        <taxon>Pentapetalae</taxon>
        <taxon>asterids</taxon>
        <taxon>lamiids</taxon>
        <taxon>Solanales</taxon>
        <taxon>Solanaceae</taxon>
        <taxon>Solanoideae</taxon>
        <taxon>Hyoscyameae</taxon>
        <taxon>Anisodus</taxon>
    </lineage>
</organism>
<comment type="caution">
    <text evidence="1">The sequence shown here is derived from an EMBL/GenBank/DDBJ whole genome shotgun (WGS) entry which is preliminary data.</text>
</comment>
<keyword evidence="2" id="KW-1185">Reference proteome</keyword>
<name>A0A9Q1M5P0_9SOLA</name>
<sequence>MKVRIENGNLVARIPWVRDPERRLHITSLAALLIGFRFGEGAGSSSPYVVSELTLVATVSFHHPPLLDEQETEAVLCQLWTINLVLKSSTDPRSTHDKAHVRQLSELGLSPQWIMLMGRGKLSVNKKKSSLNLKKFFKK</sequence>